<keyword evidence="2" id="KW-0238">DNA-binding</keyword>
<dbReference type="RefSeq" id="WP_168836480.1">
    <property type="nucleotide sequence ID" value="NZ_JABAIK010000009.1"/>
</dbReference>
<evidence type="ECO:0000256" key="1">
    <source>
        <dbReference type="ARBA" id="ARBA00023015"/>
    </source>
</evidence>
<feature type="domain" description="HTH arsR-type" evidence="4">
    <location>
        <begin position="12"/>
        <end position="106"/>
    </location>
</feature>
<dbReference type="InterPro" id="IPR051081">
    <property type="entry name" value="HTH_MetalResp_TranReg"/>
</dbReference>
<accession>A0A7X8TR03</accession>
<evidence type="ECO:0000313" key="6">
    <source>
        <dbReference type="Proteomes" id="UP000535589"/>
    </source>
</evidence>
<dbReference type="PROSITE" id="PS50987">
    <property type="entry name" value="HTH_ARSR_2"/>
    <property type="match status" value="1"/>
</dbReference>
<dbReference type="PRINTS" id="PR00778">
    <property type="entry name" value="HTHARSR"/>
</dbReference>
<evidence type="ECO:0000256" key="2">
    <source>
        <dbReference type="ARBA" id="ARBA00023125"/>
    </source>
</evidence>
<evidence type="ECO:0000259" key="4">
    <source>
        <dbReference type="PROSITE" id="PS50987"/>
    </source>
</evidence>
<evidence type="ECO:0000313" key="5">
    <source>
        <dbReference type="EMBL" id="NLS13392.1"/>
    </source>
</evidence>
<dbReference type="InterPro" id="IPR036388">
    <property type="entry name" value="WH-like_DNA-bd_sf"/>
</dbReference>
<dbReference type="CDD" id="cd00090">
    <property type="entry name" value="HTH_ARSR"/>
    <property type="match status" value="1"/>
</dbReference>
<dbReference type="InterPro" id="IPR001845">
    <property type="entry name" value="HTH_ArsR_DNA-bd_dom"/>
</dbReference>
<sequence>MKEPSNVNDPKQMQQLAAQAANWLKVMAHPDRLLVLCQLIDGEISVGALMQLSTLSQSAFSQHLSVLRQNQLVTTRKEAQQVYYRLADERVKKLIELLHNEFCQGRNEEQ</sequence>
<comment type="caution">
    <text evidence="5">The sequence shown here is derived from an EMBL/GenBank/DDBJ whole genome shotgun (WGS) entry which is preliminary data.</text>
</comment>
<dbReference type="PANTHER" id="PTHR33154:SF28">
    <property type="entry name" value="HTH-TYPE TRANSCRIPTIONAL REGULATOR YGAV-RELATED"/>
    <property type="match status" value="1"/>
</dbReference>
<name>A0A7X8TR03_9VIBR</name>
<gene>
    <name evidence="5" type="ORF">HGP28_10855</name>
</gene>
<dbReference type="SMART" id="SM00418">
    <property type="entry name" value="HTH_ARSR"/>
    <property type="match status" value="1"/>
</dbReference>
<keyword evidence="1" id="KW-0805">Transcription regulation</keyword>
<dbReference type="GO" id="GO:0003677">
    <property type="term" value="F:DNA binding"/>
    <property type="evidence" value="ECO:0007669"/>
    <property type="project" value="UniProtKB-KW"/>
</dbReference>
<dbReference type="Gene3D" id="1.10.10.10">
    <property type="entry name" value="Winged helix-like DNA-binding domain superfamily/Winged helix DNA-binding domain"/>
    <property type="match status" value="1"/>
</dbReference>
<evidence type="ECO:0000256" key="3">
    <source>
        <dbReference type="ARBA" id="ARBA00023163"/>
    </source>
</evidence>
<dbReference type="GO" id="GO:0003700">
    <property type="term" value="F:DNA-binding transcription factor activity"/>
    <property type="evidence" value="ECO:0007669"/>
    <property type="project" value="InterPro"/>
</dbReference>
<dbReference type="Pfam" id="PF01022">
    <property type="entry name" value="HTH_5"/>
    <property type="match status" value="1"/>
</dbReference>
<dbReference type="EMBL" id="JABAIK010000009">
    <property type="protein sequence ID" value="NLS13392.1"/>
    <property type="molecule type" value="Genomic_DNA"/>
</dbReference>
<dbReference type="AlphaFoldDB" id="A0A7X8TR03"/>
<organism evidence="5 6">
    <name type="scientific">Vibrio agarilyticus</name>
    <dbReference type="NCBI Taxonomy" id="2726741"/>
    <lineage>
        <taxon>Bacteria</taxon>
        <taxon>Pseudomonadati</taxon>
        <taxon>Pseudomonadota</taxon>
        <taxon>Gammaproteobacteria</taxon>
        <taxon>Vibrionales</taxon>
        <taxon>Vibrionaceae</taxon>
        <taxon>Vibrio</taxon>
    </lineage>
</organism>
<keyword evidence="6" id="KW-1185">Reference proteome</keyword>
<dbReference type="PANTHER" id="PTHR33154">
    <property type="entry name" value="TRANSCRIPTIONAL REGULATOR, ARSR FAMILY"/>
    <property type="match status" value="1"/>
</dbReference>
<dbReference type="SUPFAM" id="SSF46785">
    <property type="entry name" value="Winged helix' DNA-binding domain"/>
    <property type="match status" value="1"/>
</dbReference>
<reference evidence="5 6" key="1">
    <citation type="submission" date="2020-04" db="EMBL/GenBank/DDBJ databases">
        <title>Vibrio sp. SM6, a novel species isolated from seawater.</title>
        <authorList>
            <person name="Wang X."/>
        </authorList>
    </citation>
    <scope>NUCLEOTIDE SEQUENCE [LARGE SCALE GENOMIC DNA]</scope>
    <source>
        <strain evidence="5 6">SM6</strain>
    </source>
</reference>
<dbReference type="NCBIfam" id="NF033788">
    <property type="entry name" value="HTH_metalloreg"/>
    <property type="match status" value="1"/>
</dbReference>
<keyword evidence="3" id="KW-0804">Transcription</keyword>
<dbReference type="Proteomes" id="UP000535589">
    <property type="component" value="Unassembled WGS sequence"/>
</dbReference>
<proteinExistence type="predicted"/>
<dbReference type="InterPro" id="IPR036390">
    <property type="entry name" value="WH_DNA-bd_sf"/>
</dbReference>
<protein>
    <submittedName>
        <fullName evidence="5">Helix-turn-helix transcriptional regulator</fullName>
    </submittedName>
</protein>
<dbReference type="InterPro" id="IPR011991">
    <property type="entry name" value="ArsR-like_HTH"/>
</dbReference>